<dbReference type="Gene3D" id="3.20.20.140">
    <property type="entry name" value="Metal-dependent hydrolases"/>
    <property type="match status" value="1"/>
</dbReference>
<dbReference type="Gene3D" id="3.30.110.90">
    <property type="entry name" value="Amidohydrolase"/>
    <property type="match status" value="1"/>
</dbReference>
<dbReference type="Gene3D" id="3.40.50.10910">
    <property type="entry name" value="Amidohydrolase"/>
    <property type="match status" value="1"/>
</dbReference>
<dbReference type="InterPro" id="IPR011059">
    <property type="entry name" value="Metal-dep_hydrolase_composite"/>
</dbReference>
<dbReference type="Proteomes" id="UP000644693">
    <property type="component" value="Unassembled WGS sequence"/>
</dbReference>
<dbReference type="AlphaFoldDB" id="A0A919CMJ1"/>
<name>A0A919CMJ1_9GAMM</name>
<sequence length="551" mass="60711">MPRNPLLFAVPALLLALPLSSWAAGFSPVKAEPGEESIAPVLARGFPAPRIAPPRGDESEGPFETLVIENGYIIDGTGAPNRGPLTIVIEGDRITQIRSGSSKAAAMGDAGYPEGTRVIDAQGKYVLPGFIDAHGHLGTPSHAPAGALTDPEYVLKLWLAHGVTTVRDVGAMMGLSWTLEHKRLSEAGEIAAPRMLVHSAFPPNLLTTRQARDWVKAVRKKGADGLKFFGAAPPIIEAAMDEAQQQGMKTTYHHAQLSVKRINVLDSARMGLDSMEHWYGLPEAMFDDKVIQDYPYGYNYNNEQDRFGEAGRLWEQAAPPGSATWNATINELISLDFTIDPTFTIYEANRDLMRARNADWHAEYTMPYIRRAFEPDPMIHGSYFFDWTTADEIAWKRNYQRWMQFVNDYKNAGGRVTVGSDAGFIYKIYGFAYVRELELLQEAGFHPLEVLTSATLNGAELLGMDDQIGSIELGKKADLVIVDENPLANFKVLYGTGHRRLNLEKGEMETAGGIRYTIKDGIVFDAKALLADVRELVAERKALEAAENSAP</sequence>
<dbReference type="RefSeq" id="WP_189478027.1">
    <property type="nucleotide sequence ID" value="NZ_BMYM01000002.1"/>
</dbReference>
<dbReference type="Gene3D" id="2.30.40.10">
    <property type="entry name" value="Urease, subunit C, domain 1"/>
    <property type="match status" value="2"/>
</dbReference>
<keyword evidence="1" id="KW-0732">Signal</keyword>
<dbReference type="EMBL" id="BMYM01000002">
    <property type="protein sequence ID" value="GHD36084.1"/>
    <property type="molecule type" value="Genomic_DNA"/>
</dbReference>
<evidence type="ECO:0000259" key="2">
    <source>
        <dbReference type="Pfam" id="PF01979"/>
    </source>
</evidence>
<reference evidence="3" key="1">
    <citation type="journal article" date="2014" name="Int. J. Syst. Evol. Microbiol.">
        <title>Complete genome sequence of Corynebacterium casei LMG S-19264T (=DSM 44701T), isolated from a smear-ripened cheese.</title>
        <authorList>
            <consortium name="US DOE Joint Genome Institute (JGI-PGF)"/>
            <person name="Walter F."/>
            <person name="Albersmeier A."/>
            <person name="Kalinowski J."/>
            <person name="Ruckert C."/>
        </authorList>
    </citation>
    <scope>NUCLEOTIDE SEQUENCE</scope>
    <source>
        <strain evidence="3">KCTC 23430</strain>
    </source>
</reference>
<organism evidence="3 4">
    <name type="scientific">Parahalioglobus pacificus</name>
    <dbReference type="NCBI Taxonomy" id="930806"/>
    <lineage>
        <taxon>Bacteria</taxon>
        <taxon>Pseudomonadati</taxon>
        <taxon>Pseudomonadota</taxon>
        <taxon>Gammaproteobacteria</taxon>
        <taxon>Cellvibrionales</taxon>
        <taxon>Halieaceae</taxon>
        <taxon>Parahalioglobus</taxon>
    </lineage>
</organism>
<dbReference type="SUPFAM" id="SSF51338">
    <property type="entry name" value="Composite domain of metallo-dependent hydrolases"/>
    <property type="match status" value="1"/>
</dbReference>
<feature type="signal peptide" evidence="1">
    <location>
        <begin position="1"/>
        <end position="23"/>
    </location>
</feature>
<comment type="caution">
    <text evidence="3">The sequence shown here is derived from an EMBL/GenBank/DDBJ whole genome shotgun (WGS) entry which is preliminary data.</text>
</comment>
<evidence type="ECO:0000256" key="1">
    <source>
        <dbReference type="SAM" id="SignalP"/>
    </source>
</evidence>
<feature type="chain" id="PRO_5037311246" description="Amidohydrolase-related domain-containing protein" evidence="1">
    <location>
        <begin position="24"/>
        <end position="551"/>
    </location>
</feature>
<dbReference type="Gene3D" id="1.20.58.520">
    <property type="entry name" value="Amidohydrolase"/>
    <property type="match status" value="1"/>
</dbReference>
<accession>A0A919CMJ1</accession>
<keyword evidence="4" id="KW-1185">Reference proteome</keyword>
<feature type="domain" description="Amidohydrolase-related" evidence="2">
    <location>
        <begin position="408"/>
        <end position="493"/>
    </location>
</feature>
<dbReference type="InterPro" id="IPR032466">
    <property type="entry name" value="Metal_Hydrolase"/>
</dbReference>
<gene>
    <name evidence="3" type="ORF">GCM10007053_24010</name>
</gene>
<evidence type="ECO:0000313" key="3">
    <source>
        <dbReference type="EMBL" id="GHD36084.1"/>
    </source>
</evidence>
<dbReference type="PANTHER" id="PTHR43135:SF3">
    <property type="entry name" value="ALPHA-D-RIBOSE 1-METHYLPHOSPHONATE 5-TRIPHOSPHATE DIPHOSPHATASE"/>
    <property type="match status" value="1"/>
</dbReference>
<dbReference type="SUPFAM" id="SSF51556">
    <property type="entry name" value="Metallo-dependent hydrolases"/>
    <property type="match status" value="1"/>
</dbReference>
<dbReference type="InterPro" id="IPR051781">
    <property type="entry name" value="Metallo-dep_Hydrolase"/>
</dbReference>
<dbReference type="GO" id="GO:0016810">
    <property type="term" value="F:hydrolase activity, acting on carbon-nitrogen (but not peptide) bonds"/>
    <property type="evidence" value="ECO:0007669"/>
    <property type="project" value="InterPro"/>
</dbReference>
<evidence type="ECO:0000313" key="4">
    <source>
        <dbReference type="Proteomes" id="UP000644693"/>
    </source>
</evidence>
<reference evidence="3" key="2">
    <citation type="submission" date="2020-09" db="EMBL/GenBank/DDBJ databases">
        <authorList>
            <person name="Sun Q."/>
            <person name="Kim S."/>
        </authorList>
    </citation>
    <scope>NUCLEOTIDE SEQUENCE</scope>
    <source>
        <strain evidence="3">KCTC 23430</strain>
    </source>
</reference>
<proteinExistence type="predicted"/>
<protein>
    <recommendedName>
        <fullName evidence="2">Amidohydrolase-related domain-containing protein</fullName>
    </recommendedName>
</protein>
<dbReference type="Pfam" id="PF01979">
    <property type="entry name" value="Amidohydro_1"/>
    <property type="match status" value="1"/>
</dbReference>
<dbReference type="PANTHER" id="PTHR43135">
    <property type="entry name" value="ALPHA-D-RIBOSE 1-METHYLPHOSPHONATE 5-TRIPHOSPHATE DIPHOSPHATASE"/>
    <property type="match status" value="1"/>
</dbReference>
<dbReference type="InterPro" id="IPR006680">
    <property type="entry name" value="Amidohydro-rel"/>
</dbReference>